<dbReference type="GO" id="GO:0000272">
    <property type="term" value="P:polysaccharide catabolic process"/>
    <property type="evidence" value="ECO:0007669"/>
    <property type="project" value="UniProtKB-KW"/>
</dbReference>
<evidence type="ECO:0000256" key="10">
    <source>
        <dbReference type="ARBA" id="ARBA00022801"/>
    </source>
</evidence>
<evidence type="ECO:0000313" key="20">
    <source>
        <dbReference type="EMBL" id="KAF6763811.1"/>
    </source>
</evidence>
<sequence>MAALRPHRGLCRTTSVKAGLLDEYKSASVELEILSIVEHLRLRCSLAFFTSQIVASVVLVLLSAVTESHASNYFYGVTASNSKPNSGYNCRTQADWNSLASTARSNGFSSIRVVGFDCNALDLASSAAAANGLTVLAGIYFGGTVAQDMVNINNDVQTFRAAYNKYGSGRFKGLTVGNEANDSPGNVAAKVADVRGYLGSIGINTPVSTVHNWVAIRDNPAAYCIGDFVGANAHAFYDQNTVSGNAGNFVWNTVIPALRSRCPGKPIIISETGWPSRGGTNGQAVASSGDQRSALINLNCVAAKNDRSISVYAFEADDQTWKGNDWERSFGIFGKINFSGDINNQC</sequence>
<evidence type="ECO:0000256" key="9">
    <source>
        <dbReference type="ARBA" id="ARBA00022729"/>
    </source>
</evidence>
<keyword evidence="8" id="KW-0964">Secreted</keyword>
<dbReference type="GO" id="GO:0042973">
    <property type="term" value="F:glucan endo-1,3-beta-D-glucosidase activity"/>
    <property type="evidence" value="ECO:0007669"/>
    <property type="project" value="UniProtKB-EC"/>
</dbReference>
<evidence type="ECO:0000256" key="19">
    <source>
        <dbReference type="RuleBase" id="RU004335"/>
    </source>
</evidence>
<dbReference type="GO" id="GO:0009277">
    <property type="term" value="C:fungal-type cell wall"/>
    <property type="evidence" value="ECO:0007669"/>
    <property type="project" value="TreeGrafter"/>
</dbReference>
<reference evidence="20 21" key="1">
    <citation type="submission" date="2020-07" db="EMBL/GenBank/DDBJ databases">
        <title>Comparative genomics of pyrophilous fungi reveals a link between fire events and developmental genes.</title>
        <authorList>
            <consortium name="DOE Joint Genome Institute"/>
            <person name="Steindorff A.S."/>
            <person name="Carver A."/>
            <person name="Calhoun S."/>
            <person name="Stillman K."/>
            <person name="Liu H."/>
            <person name="Lipzen A."/>
            <person name="Pangilinan J."/>
            <person name="Labutti K."/>
            <person name="Bruns T.D."/>
            <person name="Grigoriev I.V."/>
        </authorList>
    </citation>
    <scope>NUCLEOTIDE SEQUENCE [LARGE SCALE GENOMIC DNA]</scope>
    <source>
        <strain evidence="20 21">CBS 144469</strain>
    </source>
</reference>
<evidence type="ECO:0000256" key="16">
    <source>
        <dbReference type="ARBA" id="ARBA00037649"/>
    </source>
</evidence>
<evidence type="ECO:0000256" key="4">
    <source>
        <dbReference type="ARBA" id="ARBA00008773"/>
    </source>
</evidence>
<dbReference type="GO" id="GO:0071555">
    <property type="term" value="P:cell wall organization"/>
    <property type="evidence" value="ECO:0007669"/>
    <property type="project" value="UniProtKB-KW"/>
</dbReference>
<keyword evidence="14" id="KW-0961">Cell wall biogenesis/degradation</keyword>
<evidence type="ECO:0000256" key="6">
    <source>
        <dbReference type="ARBA" id="ARBA00022475"/>
    </source>
</evidence>
<dbReference type="OrthoDB" id="941679at2759"/>
<organism evidence="20 21">
    <name type="scientific">Ephemerocybe angulata</name>
    <dbReference type="NCBI Taxonomy" id="980116"/>
    <lineage>
        <taxon>Eukaryota</taxon>
        <taxon>Fungi</taxon>
        <taxon>Dikarya</taxon>
        <taxon>Basidiomycota</taxon>
        <taxon>Agaricomycotina</taxon>
        <taxon>Agaricomycetes</taxon>
        <taxon>Agaricomycetidae</taxon>
        <taxon>Agaricales</taxon>
        <taxon>Agaricineae</taxon>
        <taxon>Psathyrellaceae</taxon>
        <taxon>Ephemerocybe</taxon>
    </lineage>
</organism>
<dbReference type="Pfam" id="PF00332">
    <property type="entry name" value="Glyco_hydro_17"/>
    <property type="match status" value="1"/>
</dbReference>
<keyword evidence="21" id="KW-1185">Reference proteome</keyword>
<dbReference type="GO" id="GO:0005886">
    <property type="term" value="C:plasma membrane"/>
    <property type="evidence" value="ECO:0007669"/>
    <property type="project" value="UniProtKB-SubCell"/>
</dbReference>
<dbReference type="GO" id="GO:0009986">
    <property type="term" value="C:cell surface"/>
    <property type="evidence" value="ECO:0007669"/>
    <property type="project" value="TreeGrafter"/>
</dbReference>
<dbReference type="InterPro" id="IPR000490">
    <property type="entry name" value="Glyco_hydro_17"/>
</dbReference>
<dbReference type="Proteomes" id="UP000521943">
    <property type="component" value="Unassembled WGS sequence"/>
</dbReference>
<dbReference type="InterPro" id="IPR017853">
    <property type="entry name" value="GH"/>
</dbReference>
<evidence type="ECO:0000256" key="5">
    <source>
        <dbReference type="ARBA" id="ARBA00012780"/>
    </source>
</evidence>
<evidence type="ECO:0000256" key="14">
    <source>
        <dbReference type="ARBA" id="ARBA00023316"/>
    </source>
</evidence>
<dbReference type="EC" id="3.2.1.39" evidence="5"/>
<evidence type="ECO:0000256" key="18">
    <source>
        <dbReference type="ARBA" id="ARBA00043078"/>
    </source>
</evidence>
<comment type="function">
    <text evidence="16">Glucanases play a role in cell expansion during growth, in cell-cell fusion during mating, and in spore release during sporulation. This enzyme may be involved in beta-glucan degradation. Active on laminarin and lichenan.</text>
</comment>
<keyword evidence="6" id="KW-1003">Cell membrane</keyword>
<dbReference type="AlphaFoldDB" id="A0A8H6IE06"/>
<dbReference type="EMBL" id="JACGCI010000005">
    <property type="protein sequence ID" value="KAF6763811.1"/>
    <property type="molecule type" value="Genomic_DNA"/>
</dbReference>
<dbReference type="Gene3D" id="3.20.20.80">
    <property type="entry name" value="Glycosidases"/>
    <property type="match status" value="1"/>
</dbReference>
<accession>A0A8H6IE06</accession>
<evidence type="ECO:0000256" key="3">
    <source>
        <dbReference type="ARBA" id="ARBA00004401"/>
    </source>
</evidence>
<dbReference type="SUPFAM" id="SSF51445">
    <property type="entry name" value="(Trans)glycosidases"/>
    <property type="match status" value="1"/>
</dbReference>
<evidence type="ECO:0000256" key="7">
    <source>
        <dbReference type="ARBA" id="ARBA00022512"/>
    </source>
</evidence>
<evidence type="ECO:0000256" key="8">
    <source>
        <dbReference type="ARBA" id="ARBA00022525"/>
    </source>
</evidence>
<comment type="similarity">
    <text evidence="4 19">Belongs to the glycosyl hydrolase 17 family.</text>
</comment>
<evidence type="ECO:0000256" key="11">
    <source>
        <dbReference type="ARBA" id="ARBA00023136"/>
    </source>
</evidence>
<comment type="subcellular location">
    <subcellularLocation>
        <location evidence="3">Cell membrane</location>
        <topology evidence="3">Single-pass type II membrane protein</topology>
    </subcellularLocation>
    <subcellularLocation>
        <location evidence="2">Secreted</location>
        <location evidence="2">Cell wall</location>
    </subcellularLocation>
</comment>
<evidence type="ECO:0000256" key="12">
    <source>
        <dbReference type="ARBA" id="ARBA00023180"/>
    </source>
</evidence>
<keyword evidence="13" id="KW-0119">Carbohydrate metabolism</keyword>
<name>A0A8H6IE06_9AGAR</name>
<dbReference type="InterPro" id="IPR050732">
    <property type="entry name" value="Beta-glucan_modifiers"/>
</dbReference>
<dbReference type="PANTHER" id="PTHR16631:SF17">
    <property type="entry name" value="GLUCAN ENDO-1,3-BETA-GLUCOSIDASE BTGC"/>
    <property type="match status" value="1"/>
</dbReference>
<keyword evidence="7" id="KW-0134">Cell wall</keyword>
<evidence type="ECO:0000256" key="13">
    <source>
        <dbReference type="ARBA" id="ARBA00023277"/>
    </source>
</evidence>
<gene>
    <name evidence="20" type="ORF">DFP72DRAFT_1059860</name>
</gene>
<evidence type="ECO:0000256" key="15">
    <source>
        <dbReference type="ARBA" id="ARBA00023326"/>
    </source>
</evidence>
<keyword evidence="9" id="KW-0732">Signal</keyword>
<keyword evidence="15" id="KW-0624">Polysaccharide degradation</keyword>
<keyword evidence="10 20" id="KW-0378">Hydrolase</keyword>
<protein>
    <recommendedName>
        <fullName evidence="5">glucan endo-1,3-beta-D-glucosidase</fullName>
        <ecNumber evidence="5">3.2.1.39</ecNumber>
    </recommendedName>
    <alternativeName>
        <fullName evidence="18">Endo-1,3-beta-glucanase btgC</fullName>
    </alternativeName>
    <alternativeName>
        <fullName evidence="17">Laminarinase btgC</fullName>
    </alternativeName>
</protein>
<dbReference type="PANTHER" id="PTHR16631">
    <property type="entry name" value="GLUCAN 1,3-BETA-GLUCOSIDASE"/>
    <property type="match status" value="1"/>
</dbReference>
<proteinExistence type="inferred from homology"/>
<comment type="caution">
    <text evidence="20">The sequence shown here is derived from an EMBL/GenBank/DDBJ whole genome shotgun (WGS) entry which is preliminary data.</text>
</comment>
<keyword evidence="12" id="KW-0325">Glycoprotein</keyword>
<evidence type="ECO:0000256" key="2">
    <source>
        <dbReference type="ARBA" id="ARBA00004191"/>
    </source>
</evidence>
<evidence type="ECO:0000256" key="1">
    <source>
        <dbReference type="ARBA" id="ARBA00000382"/>
    </source>
</evidence>
<comment type="catalytic activity">
    <reaction evidence="1">
        <text>Hydrolysis of (1-&gt;3)-beta-D-glucosidic linkages in (1-&gt;3)-beta-D-glucans.</text>
        <dbReference type="EC" id="3.2.1.39"/>
    </reaction>
</comment>
<keyword evidence="11" id="KW-0472">Membrane</keyword>
<dbReference type="GO" id="GO:0005576">
    <property type="term" value="C:extracellular region"/>
    <property type="evidence" value="ECO:0007669"/>
    <property type="project" value="TreeGrafter"/>
</dbReference>
<evidence type="ECO:0000313" key="21">
    <source>
        <dbReference type="Proteomes" id="UP000521943"/>
    </source>
</evidence>
<evidence type="ECO:0000256" key="17">
    <source>
        <dbReference type="ARBA" id="ARBA00042373"/>
    </source>
</evidence>